<dbReference type="SMART" id="SM00382">
    <property type="entry name" value="AAA"/>
    <property type="match status" value="1"/>
</dbReference>
<dbReference type="PANTHER" id="PTHR42794">
    <property type="entry name" value="HEMIN IMPORT ATP-BINDING PROTEIN HMUV"/>
    <property type="match status" value="1"/>
</dbReference>
<evidence type="ECO:0000313" key="5">
    <source>
        <dbReference type="Proteomes" id="UP001500280"/>
    </source>
</evidence>
<reference evidence="4 5" key="1">
    <citation type="journal article" date="2019" name="Int. J. Syst. Evol. Microbiol.">
        <title>The Global Catalogue of Microorganisms (GCM) 10K type strain sequencing project: providing services to taxonomists for standard genome sequencing and annotation.</title>
        <authorList>
            <consortium name="The Broad Institute Genomics Platform"/>
            <consortium name="The Broad Institute Genome Sequencing Center for Infectious Disease"/>
            <person name="Wu L."/>
            <person name="Ma J."/>
        </authorList>
    </citation>
    <scope>NUCLEOTIDE SEQUENCE [LARGE SCALE GENOMIC DNA]</scope>
    <source>
        <strain evidence="4 5">JCM 14307</strain>
    </source>
</reference>
<comment type="caution">
    <text evidence="4">The sequence shown here is derived from an EMBL/GenBank/DDBJ whole genome shotgun (WGS) entry which is preliminary data.</text>
</comment>
<protein>
    <submittedName>
        <fullName evidence="4">ABC transporter ATP-binding protein</fullName>
    </submittedName>
</protein>
<dbReference type="Proteomes" id="UP001500280">
    <property type="component" value="Unassembled WGS sequence"/>
</dbReference>
<dbReference type="PROSITE" id="PS00211">
    <property type="entry name" value="ABC_TRANSPORTER_1"/>
    <property type="match status" value="1"/>
</dbReference>
<dbReference type="PANTHER" id="PTHR42794:SF2">
    <property type="entry name" value="ABC TRANSPORTER ATP-BINDING PROTEIN"/>
    <property type="match status" value="1"/>
</dbReference>
<dbReference type="GO" id="GO:0005524">
    <property type="term" value="F:ATP binding"/>
    <property type="evidence" value="ECO:0007669"/>
    <property type="project" value="UniProtKB-KW"/>
</dbReference>
<name>A0ABN2J523_9ACTN</name>
<organism evidence="4 5">
    <name type="scientific">Kribbella yunnanensis</name>
    <dbReference type="NCBI Taxonomy" id="190194"/>
    <lineage>
        <taxon>Bacteria</taxon>
        <taxon>Bacillati</taxon>
        <taxon>Actinomycetota</taxon>
        <taxon>Actinomycetes</taxon>
        <taxon>Propionibacteriales</taxon>
        <taxon>Kribbellaceae</taxon>
        <taxon>Kribbella</taxon>
    </lineage>
</organism>
<keyword evidence="2 4" id="KW-0067">ATP-binding</keyword>
<evidence type="ECO:0000313" key="4">
    <source>
        <dbReference type="EMBL" id="GAA1718166.1"/>
    </source>
</evidence>
<dbReference type="InterPro" id="IPR003593">
    <property type="entry name" value="AAA+_ATPase"/>
</dbReference>
<dbReference type="SUPFAM" id="SSF52540">
    <property type="entry name" value="P-loop containing nucleoside triphosphate hydrolases"/>
    <property type="match status" value="1"/>
</dbReference>
<dbReference type="Pfam" id="PF00005">
    <property type="entry name" value="ABC_tran"/>
    <property type="match status" value="1"/>
</dbReference>
<dbReference type="EMBL" id="BAAANF010000029">
    <property type="protein sequence ID" value="GAA1718166.1"/>
    <property type="molecule type" value="Genomic_DNA"/>
</dbReference>
<evidence type="ECO:0000256" key="2">
    <source>
        <dbReference type="ARBA" id="ARBA00022840"/>
    </source>
</evidence>
<evidence type="ECO:0000256" key="1">
    <source>
        <dbReference type="ARBA" id="ARBA00022741"/>
    </source>
</evidence>
<feature type="domain" description="ABC transporter" evidence="3">
    <location>
        <begin position="3"/>
        <end position="235"/>
    </location>
</feature>
<dbReference type="Gene3D" id="3.40.50.300">
    <property type="entry name" value="P-loop containing nucleotide triphosphate hydrolases"/>
    <property type="match status" value="1"/>
</dbReference>
<dbReference type="InterPro" id="IPR003439">
    <property type="entry name" value="ABC_transporter-like_ATP-bd"/>
</dbReference>
<dbReference type="CDD" id="cd03214">
    <property type="entry name" value="ABC_Iron-Siderophores_B12_Hemin"/>
    <property type="match status" value="1"/>
</dbReference>
<dbReference type="PROSITE" id="PS50893">
    <property type="entry name" value="ABC_TRANSPORTER_2"/>
    <property type="match status" value="1"/>
</dbReference>
<gene>
    <name evidence="4" type="ORF">GCM10009745_78670</name>
</gene>
<sequence>MRLQLTGVGVLVDQASILAEVDLTVEPGEFVALIGPNGSGKSTLLRTAYRALRPTSGRIQLGDDDVWQTPAREVARRRAVVTQHQTAVTEFTVSEMVAMGRSPHQGLLDRETRQDRLLIADALRRVGLADAATRLFSTLSGGERQRVLIARAVAQQAPLIILDEPTNHLDVRAQLELLDLVHGLGVTTLAALHDLDQAAAHADRVAVLDTGRLAACGPPAEVLTAELIEKIFGVRAHIGPHPLHGRPHIAVAPLIP</sequence>
<evidence type="ECO:0000259" key="3">
    <source>
        <dbReference type="PROSITE" id="PS50893"/>
    </source>
</evidence>
<dbReference type="RefSeq" id="WP_344164474.1">
    <property type="nucleotide sequence ID" value="NZ_BAAANF010000029.1"/>
</dbReference>
<accession>A0ABN2J523</accession>
<keyword evidence="5" id="KW-1185">Reference proteome</keyword>
<keyword evidence="1" id="KW-0547">Nucleotide-binding</keyword>
<proteinExistence type="predicted"/>
<dbReference type="InterPro" id="IPR017871">
    <property type="entry name" value="ABC_transporter-like_CS"/>
</dbReference>
<dbReference type="InterPro" id="IPR027417">
    <property type="entry name" value="P-loop_NTPase"/>
</dbReference>